<gene>
    <name evidence="1" type="ORF">DFQ00_115105</name>
    <name evidence="2" type="ORF">HUB98_21725</name>
</gene>
<dbReference type="EMBL" id="QJSW01000015">
    <property type="protein sequence ID" value="PYE47256.1"/>
    <property type="molecule type" value="Genomic_DNA"/>
</dbReference>
<organism evidence="1 3">
    <name type="scientific">Paenibacillus barcinonensis</name>
    <dbReference type="NCBI Taxonomy" id="198119"/>
    <lineage>
        <taxon>Bacteria</taxon>
        <taxon>Bacillati</taxon>
        <taxon>Bacillota</taxon>
        <taxon>Bacilli</taxon>
        <taxon>Bacillales</taxon>
        <taxon>Paenibacillaceae</taxon>
        <taxon>Paenibacillus</taxon>
    </lineage>
</organism>
<dbReference type="Proteomes" id="UP000247790">
    <property type="component" value="Unassembled WGS sequence"/>
</dbReference>
<evidence type="ECO:0000313" key="1">
    <source>
        <dbReference type="EMBL" id="PYE47256.1"/>
    </source>
</evidence>
<protein>
    <submittedName>
        <fullName evidence="1">Uncharacterized protein</fullName>
    </submittedName>
</protein>
<accession>A0A2V4VEW8</accession>
<dbReference type="AlphaFoldDB" id="A0A2V4VEW8"/>
<name>A0A2V4VEW8_PAEBA</name>
<keyword evidence="4" id="KW-1185">Reference proteome</keyword>
<evidence type="ECO:0000313" key="2">
    <source>
        <dbReference type="EMBL" id="QKS58587.1"/>
    </source>
</evidence>
<evidence type="ECO:0000313" key="3">
    <source>
        <dbReference type="Proteomes" id="UP000247790"/>
    </source>
</evidence>
<dbReference type="RefSeq" id="WP_110898325.1">
    <property type="nucleotide sequence ID" value="NZ_CP054614.1"/>
</dbReference>
<reference evidence="2 4" key="2">
    <citation type="submission" date="2020-06" db="EMBL/GenBank/DDBJ databases">
        <title>Complete genome of Paenibacillus barcinonensis KACC11450.</title>
        <authorList>
            <person name="Kim M."/>
            <person name="Park Y.-J."/>
            <person name="Shin J.-H."/>
        </authorList>
    </citation>
    <scope>NUCLEOTIDE SEQUENCE [LARGE SCALE GENOMIC DNA]</scope>
    <source>
        <strain evidence="2 4">KACC11450</strain>
    </source>
</reference>
<sequence length="88" mass="9547">MEKLMEVGDVFESSKNGTIIVGNDPVPTSVSQIGNNIVLQISEHEMLHLRVVSVQISNSPNDKKMVGICLGKSIRPEDIPVGSTVYLI</sequence>
<reference evidence="1 3" key="1">
    <citation type="submission" date="2018-06" db="EMBL/GenBank/DDBJ databases">
        <title>Genomic Encyclopedia of Type Strains, Phase III (KMG-III): the genomes of soil and plant-associated and newly described type strains.</title>
        <authorList>
            <person name="Whitman W."/>
        </authorList>
    </citation>
    <scope>NUCLEOTIDE SEQUENCE [LARGE SCALE GENOMIC DNA]</scope>
    <source>
        <strain evidence="1 3">CECT 7022</strain>
    </source>
</reference>
<proteinExistence type="predicted"/>
<dbReference type="EMBL" id="CP054614">
    <property type="protein sequence ID" value="QKS58587.1"/>
    <property type="molecule type" value="Genomic_DNA"/>
</dbReference>
<evidence type="ECO:0000313" key="4">
    <source>
        <dbReference type="Proteomes" id="UP000509327"/>
    </source>
</evidence>
<dbReference type="Proteomes" id="UP000509327">
    <property type="component" value="Chromosome"/>
</dbReference>
<dbReference type="OrthoDB" id="2662979at2"/>